<dbReference type="EMBL" id="KN122609">
    <property type="protein sequence ID" value="KFO29333.1"/>
    <property type="molecule type" value="Genomic_DNA"/>
</dbReference>
<dbReference type="STRING" id="885580.ENSFDAP00000011777"/>
<feature type="compositionally biased region" description="Basic and acidic residues" evidence="1">
    <location>
        <begin position="30"/>
        <end position="39"/>
    </location>
</feature>
<reference evidence="2 3" key="1">
    <citation type="submission" date="2013-11" db="EMBL/GenBank/DDBJ databases">
        <title>The Damaraland mole rat (Fukomys damarensis) genome and evolution of African mole rats.</title>
        <authorList>
            <person name="Gladyshev V.N."/>
            <person name="Fang X."/>
        </authorList>
    </citation>
    <scope>NUCLEOTIDE SEQUENCE [LARGE SCALE GENOMIC DNA]</scope>
    <source>
        <tissue evidence="2">Liver</tissue>
    </source>
</reference>
<feature type="compositionally biased region" description="Low complexity" evidence="1">
    <location>
        <begin position="88"/>
        <end position="109"/>
    </location>
</feature>
<protein>
    <submittedName>
        <fullName evidence="2">Zinc finger protein 451</fullName>
    </submittedName>
</protein>
<proteinExistence type="predicted"/>
<evidence type="ECO:0000256" key="1">
    <source>
        <dbReference type="SAM" id="MobiDB-lite"/>
    </source>
</evidence>
<name>A0A091DFR6_FUKDA</name>
<organism evidence="2 3">
    <name type="scientific">Fukomys damarensis</name>
    <name type="common">Damaraland mole rat</name>
    <name type="synonym">Cryptomys damarensis</name>
    <dbReference type="NCBI Taxonomy" id="885580"/>
    <lineage>
        <taxon>Eukaryota</taxon>
        <taxon>Metazoa</taxon>
        <taxon>Chordata</taxon>
        <taxon>Craniata</taxon>
        <taxon>Vertebrata</taxon>
        <taxon>Euteleostomi</taxon>
        <taxon>Mammalia</taxon>
        <taxon>Eutheria</taxon>
        <taxon>Euarchontoglires</taxon>
        <taxon>Glires</taxon>
        <taxon>Rodentia</taxon>
        <taxon>Hystricomorpha</taxon>
        <taxon>Bathyergidae</taxon>
        <taxon>Fukomys</taxon>
    </lineage>
</organism>
<gene>
    <name evidence="2" type="ORF">H920_09280</name>
</gene>
<feature type="region of interest" description="Disordered" evidence="1">
    <location>
        <begin position="1"/>
        <end position="130"/>
    </location>
</feature>
<dbReference type="eggNOG" id="KOG1721">
    <property type="taxonomic scope" value="Eukaryota"/>
</dbReference>
<feature type="compositionally biased region" description="Basic and acidic residues" evidence="1">
    <location>
        <begin position="50"/>
        <end position="65"/>
    </location>
</feature>
<dbReference type="AlphaFoldDB" id="A0A091DFR6"/>
<keyword evidence="3" id="KW-1185">Reference proteome</keyword>
<accession>A0A091DFR6</accession>
<evidence type="ECO:0000313" key="2">
    <source>
        <dbReference type="EMBL" id="KFO29333.1"/>
    </source>
</evidence>
<feature type="compositionally biased region" description="Polar residues" evidence="1">
    <location>
        <begin position="113"/>
        <end position="130"/>
    </location>
</feature>
<sequence>MGDPGPEVVDPVSPSRLEAPTSAAEENEDDIHFVSKEPLRPGLEYTHLVSSDDEKPSTSHGDKMSKSKVPSSGKHHSSCSVPLPIGDSSSSSESCASSSQRIVSRLSSVENPLESQKNAQNNSDNKISETETQTITKLSDFAFISTSAPQESLDSSEIKEDLPIESSASQHGQDAILYLQTQVAEMSQVICDLQSKSCFRLHRSRSMRVLQFLGTSPQLRKKIYQ</sequence>
<evidence type="ECO:0000313" key="3">
    <source>
        <dbReference type="Proteomes" id="UP000028990"/>
    </source>
</evidence>
<dbReference type="Proteomes" id="UP000028990">
    <property type="component" value="Unassembled WGS sequence"/>
</dbReference>